<protein>
    <submittedName>
        <fullName evidence="1">Uncharacterized protein</fullName>
    </submittedName>
</protein>
<proteinExistence type="predicted"/>
<dbReference type="EMBL" id="SFAN01000032">
    <property type="protein sequence ID" value="TRV25759.1"/>
    <property type="molecule type" value="Genomic_DNA"/>
</dbReference>
<organism evidence="1 2">
    <name type="scientific">Microcystis flos-aquae Mf_WU_F_19750830_S460</name>
    <dbReference type="NCBI Taxonomy" id="2486237"/>
    <lineage>
        <taxon>Bacteria</taxon>
        <taxon>Bacillati</taxon>
        <taxon>Cyanobacteriota</taxon>
        <taxon>Cyanophyceae</taxon>
        <taxon>Oscillatoriophycideae</taxon>
        <taxon>Chroococcales</taxon>
        <taxon>Microcystaceae</taxon>
        <taxon>Microcystis</taxon>
    </lineage>
</organism>
<gene>
    <name evidence="1" type="ORF">EWV40_04415</name>
</gene>
<evidence type="ECO:0000313" key="1">
    <source>
        <dbReference type="EMBL" id="TRV25759.1"/>
    </source>
</evidence>
<sequence length="64" mass="7719">MALTPEEKRRIIEFLDQADRSLVDIILATLEAFRRWLSEQFDEIYEKVKNGLQNLWQSVRNFFS</sequence>
<dbReference type="AlphaFoldDB" id="A0A552LZY1"/>
<dbReference type="Proteomes" id="UP000320730">
    <property type="component" value="Unassembled WGS sequence"/>
</dbReference>
<accession>A0A552LZY1</accession>
<evidence type="ECO:0000313" key="2">
    <source>
        <dbReference type="Proteomes" id="UP000320730"/>
    </source>
</evidence>
<reference evidence="1 2" key="1">
    <citation type="submission" date="2019-01" db="EMBL/GenBank/DDBJ databases">
        <title>Coherence of Microcystis species and biogeography revealed through population genomics.</title>
        <authorList>
            <person name="Perez-Carrascal O.M."/>
            <person name="Terrat Y."/>
            <person name="Giani A."/>
            <person name="Fortin N."/>
            <person name="Tromas N."/>
            <person name="Shapiro B.J."/>
        </authorList>
    </citation>
    <scope>NUCLEOTIDE SEQUENCE [LARGE SCALE GENOMIC DNA]</scope>
    <source>
        <strain evidence="1">Mf_WU_F_19750830_S460</strain>
    </source>
</reference>
<name>A0A552LZY1_9CHRO</name>
<comment type="caution">
    <text evidence="1">The sequence shown here is derived from an EMBL/GenBank/DDBJ whole genome shotgun (WGS) entry which is preliminary data.</text>
</comment>